<reference evidence="1 2" key="1">
    <citation type="submission" date="2019-12" db="EMBL/GenBank/DDBJ databases">
        <title>WGS of CPCC 203550 I12A-02606.</title>
        <authorList>
            <person name="Jiang Z."/>
        </authorList>
    </citation>
    <scope>NUCLEOTIDE SEQUENCE [LARGE SCALE GENOMIC DNA]</scope>
    <source>
        <strain evidence="1 2">I12A-02606</strain>
    </source>
</reference>
<protein>
    <submittedName>
        <fullName evidence="1">Uncharacterized protein</fullName>
    </submittedName>
</protein>
<evidence type="ECO:0000313" key="2">
    <source>
        <dbReference type="Proteomes" id="UP000471126"/>
    </source>
</evidence>
<dbReference type="EMBL" id="JAAGWE010000013">
    <property type="protein sequence ID" value="NEM06078.1"/>
    <property type="molecule type" value="Genomic_DNA"/>
</dbReference>
<comment type="caution">
    <text evidence="1">The sequence shown here is derived from an EMBL/GenBank/DDBJ whole genome shotgun (WGS) entry which is preliminary data.</text>
</comment>
<gene>
    <name evidence="1" type="ORF">GCU54_08605</name>
</gene>
<dbReference type="Proteomes" id="UP000471126">
    <property type="component" value="Unassembled WGS sequence"/>
</dbReference>
<sequence length="91" mass="9857">MVRRVRPQRRSRWAGTSAGDRSAALVVRVWLEDGAQVFRGRLTAMETSPGGRGPEEVAVALASSPHDAVEAVRVWLDQFVGDAPNSIDGDE</sequence>
<dbReference type="AlphaFoldDB" id="A0A6P0GFN5"/>
<organism evidence="1 2">
    <name type="scientific">Geodermatophilus normandii</name>
    <dbReference type="NCBI Taxonomy" id="1137989"/>
    <lineage>
        <taxon>Bacteria</taxon>
        <taxon>Bacillati</taxon>
        <taxon>Actinomycetota</taxon>
        <taxon>Actinomycetes</taxon>
        <taxon>Geodermatophilales</taxon>
        <taxon>Geodermatophilaceae</taxon>
        <taxon>Geodermatophilus</taxon>
    </lineage>
</organism>
<evidence type="ECO:0000313" key="1">
    <source>
        <dbReference type="EMBL" id="NEM06078.1"/>
    </source>
</evidence>
<accession>A0A6P0GFN5</accession>
<name>A0A6P0GFN5_9ACTN</name>
<proteinExistence type="predicted"/>